<evidence type="ECO:0000259" key="6">
    <source>
        <dbReference type="Pfam" id="PF03389"/>
    </source>
</evidence>
<comment type="caution">
    <text evidence="8">The sequence shown here is derived from an EMBL/GenBank/DDBJ whole genome shotgun (WGS) entry which is preliminary data.</text>
</comment>
<dbReference type="Proteomes" id="UP000283817">
    <property type="component" value="Unassembled WGS sequence"/>
</dbReference>
<dbReference type="Pfam" id="PF13604">
    <property type="entry name" value="AAA_30"/>
    <property type="match status" value="1"/>
</dbReference>
<organism evidence="8 9">
    <name type="scientific">Rhizobium leguminosarum</name>
    <dbReference type="NCBI Taxonomy" id="384"/>
    <lineage>
        <taxon>Bacteria</taxon>
        <taxon>Pseudomonadati</taxon>
        <taxon>Pseudomonadota</taxon>
        <taxon>Alphaproteobacteria</taxon>
        <taxon>Hyphomicrobiales</taxon>
        <taxon>Rhizobiaceae</taxon>
        <taxon>Rhizobium/Agrobacterium group</taxon>
        <taxon>Rhizobium</taxon>
    </lineage>
</organism>
<gene>
    <name evidence="8" type="primary">traA</name>
    <name evidence="8" type="ORF">EHI47_07640</name>
</gene>
<keyword evidence="2" id="KW-0547">Nucleotide-binding</keyword>
<evidence type="ECO:0000256" key="3">
    <source>
        <dbReference type="ARBA" id="ARBA00022840"/>
    </source>
</evidence>
<dbReference type="Gene3D" id="3.40.50.300">
    <property type="entry name" value="P-loop containing nucleotide triphosphate hydrolases"/>
    <property type="match status" value="2"/>
</dbReference>
<dbReference type="SUPFAM" id="SSF52540">
    <property type="entry name" value="P-loop containing nucleoside triphosphate hydrolases"/>
    <property type="match status" value="2"/>
</dbReference>
<dbReference type="CDD" id="cd18809">
    <property type="entry name" value="SF1_C_RecD"/>
    <property type="match status" value="1"/>
</dbReference>
<dbReference type="Pfam" id="PF03389">
    <property type="entry name" value="MobA_MobL"/>
    <property type="match status" value="1"/>
</dbReference>
<protein>
    <submittedName>
        <fullName evidence="8">Ti-type conjugative transfer relaxase TraA</fullName>
    </submittedName>
</protein>
<dbReference type="NCBIfam" id="TIGR02768">
    <property type="entry name" value="TraA_Ti"/>
    <property type="match status" value="1"/>
</dbReference>
<dbReference type="Gene3D" id="2.30.30.940">
    <property type="match status" value="1"/>
</dbReference>
<dbReference type="InterPro" id="IPR027417">
    <property type="entry name" value="P-loop_NTPase"/>
</dbReference>
<feature type="compositionally biased region" description="Basic and acidic residues" evidence="5">
    <location>
        <begin position="1524"/>
        <end position="1534"/>
    </location>
</feature>
<dbReference type="EMBL" id="SBHX01000018">
    <property type="protein sequence ID" value="RWX33880.1"/>
    <property type="molecule type" value="Genomic_DNA"/>
</dbReference>
<reference evidence="8 9" key="1">
    <citation type="submission" date="2019-01" db="EMBL/GenBank/DDBJ databases">
        <title>RHIZO-ID as a novel technology for direct rhizobia identification.</title>
        <authorList>
            <person name="De Meyer S.E."/>
        </authorList>
    </citation>
    <scope>NUCLEOTIDE SEQUENCE [LARGE SCALE GENOMIC DNA]</scope>
    <source>
        <strain evidence="8 9">WSM448</strain>
    </source>
</reference>
<dbReference type="Gene3D" id="3.30.930.30">
    <property type="match status" value="1"/>
</dbReference>
<feature type="region of interest" description="Disordered" evidence="5">
    <location>
        <begin position="1524"/>
        <end position="1548"/>
    </location>
</feature>
<keyword evidence="4" id="KW-0184">Conjugation</keyword>
<dbReference type="InterPro" id="IPR041533">
    <property type="entry name" value="Bep_BID"/>
</dbReference>
<feature type="domain" description="Bartonella effector protein BID" evidence="7">
    <location>
        <begin position="1045"/>
        <end position="1127"/>
    </location>
</feature>
<accession>A0A444I6V4</accession>
<dbReference type="PANTHER" id="PTHR43788">
    <property type="entry name" value="DNA2/NAM7 HELICASE FAMILY MEMBER"/>
    <property type="match status" value="1"/>
</dbReference>
<feature type="domain" description="MobA/MobL protein" evidence="6">
    <location>
        <begin position="17"/>
        <end position="249"/>
    </location>
</feature>
<evidence type="ECO:0000256" key="4">
    <source>
        <dbReference type="ARBA" id="ARBA00022971"/>
    </source>
</evidence>
<dbReference type="InterPro" id="IPR005053">
    <property type="entry name" value="MobA_MobL"/>
</dbReference>
<dbReference type="PANTHER" id="PTHR43788:SF6">
    <property type="entry name" value="DNA HELICASE B"/>
    <property type="match status" value="1"/>
</dbReference>
<evidence type="ECO:0000313" key="8">
    <source>
        <dbReference type="EMBL" id="RWX33880.1"/>
    </source>
</evidence>
<comment type="similarity">
    <text evidence="1">Belongs to the MobA/MobL family.</text>
</comment>
<evidence type="ECO:0000256" key="1">
    <source>
        <dbReference type="ARBA" id="ARBA00010873"/>
    </source>
</evidence>
<dbReference type="InterPro" id="IPR050534">
    <property type="entry name" value="Coronavir_polyprotein_1ab"/>
</dbReference>
<dbReference type="Pfam" id="PF17841">
    <property type="entry name" value="Bep_C_terminal"/>
    <property type="match status" value="2"/>
</dbReference>
<feature type="domain" description="Bartonella effector protein BID" evidence="7">
    <location>
        <begin position="1315"/>
        <end position="1405"/>
    </location>
</feature>
<name>A0A444I6V4_RHILE</name>
<evidence type="ECO:0000259" key="7">
    <source>
        <dbReference type="Pfam" id="PF17841"/>
    </source>
</evidence>
<dbReference type="GO" id="GO:0005524">
    <property type="term" value="F:ATP binding"/>
    <property type="evidence" value="ECO:0007669"/>
    <property type="project" value="UniProtKB-KW"/>
</dbReference>
<dbReference type="GO" id="GO:0003678">
    <property type="term" value="F:DNA helicase activity"/>
    <property type="evidence" value="ECO:0007669"/>
    <property type="project" value="UniProtKB-ARBA"/>
</dbReference>
<proteinExistence type="inferred from homology"/>
<dbReference type="CDD" id="cd17933">
    <property type="entry name" value="DEXSc_RecD-like"/>
    <property type="match status" value="1"/>
</dbReference>
<keyword evidence="3" id="KW-0067">ATP-binding</keyword>
<dbReference type="RefSeq" id="WP_128410163.1">
    <property type="nucleotide sequence ID" value="NZ_SBHX01000018.1"/>
</dbReference>
<evidence type="ECO:0000256" key="2">
    <source>
        <dbReference type="ARBA" id="ARBA00022741"/>
    </source>
</evidence>
<dbReference type="InterPro" id="IPR014136">
    <property type="entry name" value="TraA_Ti"/>
</dbReference>
<sequence>MAIMFVRAQVISRGAGRSIVSAAAYRHRTRMMDEQAGTSFSYRGGASELVHEELALPDQMPTWLRTAIDGRSVAGASEALWNAVDAFEKRADAQLARELIIALPEELTRAENIALVREFVRDNFTSKGMVADWVYHDRDGNPHIHLMTTLRPLTEEGFGQKKVAVTGDDGAPLRVVTPDRPKGRIVYRLWAGDKETMKAWKIAWADTANRHLALAGHEVRLDGRSYAEQGLDGIAQTHLGPEKAALVRKGRELHFAPADLARRQEMADRLLADPTLLLKQLSNERSTFDERDIAKALHRHVDDPAVFANIRGRLMASDDLIMLKPQQIDAETGKASEPAIFTTREILRSEYDMARSAQVLSEHRGFAVSDRVVAAAISNVETRDPDTSFRLDPEQVDAVRHVTGDNGIAAVVGLAGAGKSTLLAAARVAWESDGRRVIGAALAGKAAEGLEDSSGIRSRTLAAWEFTWASGRELLERGNVLVIDEAGMVSSQQLARVLDIAEQAEVKVVLVGDAMQLQPIQAGAAFRAITERIGFAELAGVRRQRQQWAREASRLFARGEVEQGLDVYARHGHLIEAGTRDEVIARIVGDWSEARKLAIETSVRQGNDGRLRGDELLVLAHTNEDVKRLNAALRSVMSQEGALSENRAFRTERGARDFAAGDRIIFLENARFLEPRAPRLGPQHVKNGMLGTVVATGDKRGDTLLSVRLDNGRDVVISENSYRNVDHGYAATIHKSQGATVDRTFVLATGMMDQHLTYVSMTRHRDRADLYAAKEDFEAKPEWGRKPHVDHAAGVTGALVETGQAKFRPNDEDADDSPYADVKTDDGTIHRLWGVSLPKALEEGGLSRGDTVTLRKDGVERVTIKVAIVDEQTGQRRFEEREVDRNVWTAKRIETSEERQQRIEQESHRPDLFKQLVERLSRSGAKTTTLDFESEAGYRAQAQDFARRRGLDHLSLAAAAVEENLSRQWAGIAERRKQLAKLWERAGVALGFTIERERRVAYSEERPEPQTVVEADAARVRYLIPPATGFTRSAEEDARLAQLASPAWQEREAILRPLLAKIYRDPDAALVALNALSSDTSIEPRRLADDLAKAPERLGRLRGSDLIVDGRAARDERNAAITALTDLLPLARAHATEFRRNAERFESREQQRRAHMSLSIPTLSRKAMARLMEIEAVRRQGGDDAYKTAFALATEDRSIVQEVKAVSEALTARFGWSAFTAKADAVAERNMIERMPEDLTSISGEKLTRLFEAVKRFADEQHLVERRDRSKIVAAASVDQGMETDKENAAVLPMLAAVTEFKTAVDEEARSRALATPLYRHQRAALAAVASTIWRDPAGAVGKIEELLQKGFAGERIAAAVTNDPSAYGALRGSDRLMDRMLAAGRERKEAVQAMPEAGARLRALGSAYVNLLDAERQATTEERRRMAVAIPGLSTAAEDVLMRLTAEAKINGRKLSASAASLDPSIRREFAAVSSALDERFGRSAIIRGEKDLSNRVPPAQHRAFEVMQEKLKVLQQTVRRESSEQIISERRQRAVSRGRGVDMNGF</sequence>
<evidence type="ECO:0000256" key="5">
    <source>
        <dbReference type="SAM" id="MobiDB-lite"/>
    </source>
</evidence>
<evidence type="ECO:0000313" key="9">
    <source>
        <dbReference type="Proteomes" id="UP000283817"/>
    </source>
</evidence>